<dbReference type="EMBL" id="FZMP01000206">
    <property type="protein sequence ID" value="SNQ62072.1"/>
    <property type="molecule type" value="Genomic_DNA"/>
</dbReference>
<keyword evidence="2" id="KW-1185">Reference proteome</keyword>
<evidence type="ECO:0000313" key="1">
    <source>
        <dbReference type="EMBL" id="SNQ62072.1"/>
    </source>
</evidence>
<dbReference type="AlphaFoldDB" id="A0A284VS22"/>
<gene>
    <name evidence="1" type="ORF">MNV_590005</name>
</gene>
<dbReference type="Proteomes" id="UP000218615">
    <property type="component" value="Unassembled WGS sequence"/>
</dbReference>
<protein>
    <submittedName>
        <fullName evidence="1">Uncharacterized protein</fullName>
    </submittedName>
</protein>
<organism evidence="1 2">
    <name type="scientific">Candidatus Methanoperedens nitratireducens</name>
    <dbReference type="NCBI Taxonomy" id="1392998"/>
    <lineage>
        <taxon>Archaea</taxon>
        <taxon>Methanobacteriati</taxon>
        <taxon>Methanobacteriota</taxon>
        <taxon>Stenosarchaea group</taxon>
        <taxon>Methanomicrobia</taxon>
        <taxon>Methanosarcinales</taxon>
        <taxon>ANME-2 cluster</taxon>
        <taxon>Candidatus Methanoperedentaceae</taxon>
        <taxon>Candidatus Methanoperedens</taxon>
    </lineage>
</organism>
<reference evidence="2" key="1">
    <citation type="submission" date="2017-06" db="EMBL/GenBank/DDBJ databases">
        <authorList>
            <person name="Cremers G."/>
        </authorList>
    </citation>
    <scope>NUCLEOTIDE SEQUENCE [LARGE SCALE GENOMIC DNA]</scope>
</reference>
<evidence type="ECO:0000313" key="2">
    <source>
        <dbReference type="Proteomes" id="UP000218615"/>
    </source>
</evidence>
<accession>A0A284VS22</accession>
<name>A0A284VS22_9EURY</name>
<sequence length="125" mass="14646">MRFINRSASCFDLKPLTFPPFHSTDMSFIKVSFSIDPTTHPHVPAYPVQAHNYRVYIFIHVNNNYDYCNYYEKVEVSGAQYEVVVVSFHAPSTSSYICYTEGNSFCWEFVARMLFDLLEHHRISL</sequence>
<proteinExistence type="predicted"/>